<proteinExistence type="predicted"/>
<gene>
    <name evidence="3" type="ORF">NY014_02580</name>
</gene>
<protein>
    <submittedName>
        <fullName evidence="3">CPBP family intramembrane metalloprotease</fullName>
    </submittedName>
</protein>
<keyword evidence="1" id="KW-1133">Transmembrane helix</keyword>
<evidence type="ECO:0000256" key="1">
    <source>
        <dbReference type="SAM" id="Phobius"/>
    </source>
</evidence>
<organism evidence="3 4">
    <name type="scientific">Algoriphagus limi</name>
    <dbReference type="NCBI Taxonomy" id="2975273"/>
    <lineage>
        <taxon>Bacteria</taxon>
        <taxon>Pseudomonadati</taxon>
        <taxon>Bacteroidota</taxon>
        <taxon>Cytophagia</taxon>
        <taxon>Cytophagales</taxon>
        <taxon>Cyclobacteriaceae</taxon>
        <taxon>Algoriphagus</taxon>
    </lineage>
</organism>
<evidence type="ECO:0000313" key="3">
    <source>
        <dbReference type="EMBL" id="MCS5489297.1"/>
    </source>
</evidence>
<feature type="transmembrane region" description="Helical" evidence="1">
    <location>
        <begin position="194"/>
        <end position="212"/>
    </location>
</feature>
<feature type="transmembrane region" description="Helical" evidence="1">
    <location>
        <begin position="217"/>
        <end position="238"/>
    </location>
</feature>
<dbReference type="PANTHER" id="PTHR39430:SF1">
    <property type="entry name" value="PROTEASE"/>
    <property type="match status" value="1"/>
</dbReference>
<feature type="transmembrane region" description="Helical" evidence="1">
    <location>
        <begin position="267"/>
        <end position="286"/>
    </location>
</feature>
<accession>A0ABT2G2K5</accession>
<keyword evidence="3" id="KW-0645">Protease</keyword>
<feature type="domain" description="CAAX prenyl protease 2/Lysostaphin resistance protein A-like" evidence="2">
    <location>
        <begin position="138"/>
        <end position="230"/>
    </location>
</feature>
<comment type="caution">
    <text evidence="3">The sequence shown here is derived from an EMBL/GenBank/DDBJ whole genome shotgun (WGS) entry which is preliminary data.</text>
</comment>
<feature type="transmembrane region" description="Helical" evidence="1">
    <location>
        <begin position="44"/>
        <end position="65"/>
    </location>
</feature>
<keyword evidence="3" id="KW-0378">Hydrolase</keyword>
<feature type="transmembrane region" description="Helical" evidence="1">
    <location>
        <begin position="129"/>
        <end position="148"/>
    </location>
</feature>
<dbReference type="EMBL" id="JANWGH010000001">
    <property type="protein sequence ID" value="MCS5489297.1"/>
    <property type="molecule type" value="Genomic_DNA"/>
</dbReference>
<keyword evidence="4" id="KW-1185">Reference proteome</keyword>
<dbReference type="InterPro" id="IPR003675">
    <property type="entry name" value="Rce1/LyrA-like_dom"/>
</dbReference>
<evidence type="ECO:0000313" key="4">
    <source>
        <dbReference type="Proteomes" id="UP001206788"/>
    </source>
</evidence>
<dbReference type="PANTHER" id="PTHR39430">
    <property type="entry name" value="MEMBRANE-ASSOCIATED PROTEASE-RELATED"/>
    <property type="match status" value="1"/>
</dbReference>
<sequence length="308" mass="33698">MKNIFINPSTKRLKAGWRILLTFAILIGLNIALGETVRAINGSLKAAGTLWFTVLGISATIAAYLGRKYFDRKSLASLGLNLNKQALLDLLFGVANSALVMLLVFAVMLNVGLIEFDGLSWWTEGVDSASLSIAVIPAVLALIWRFMVVAWWEELFFRGIIFQNIREGLNLKWAITISTLVFALIHAGNPSATVLSTVMIIIITLQLVYAYLKTQQLWMPIGLHLGWNFFQASIFGFASSGHKSPSLISQHPIGPDWLSGGEFGAEGSILLLPLVFGSIILINLYVNGTRGKQQSQNVLSFDVSTEGL</sequence>
<evidence type="ECO:0000259" key="2">
    <source>
        <dbReference type="Pfam" id="PF02517"/>
    </source>
</evidence>
<name>A0ABT2G2K5_9BACT</name>
<feature type="transmembrane region" description="Helical" evidence="1">
    <location>
        <begin position="86"/>
        <end position="109"/>
    </location>
</feature>
<keyword evidence="1" id="KW-0812">Transmembrane</keyword>
<dbReference type="Proteomes" id="UP001206788">
    <property type="component" value="Unassembled WGS sequence"/>
</dbReference>
<dbReference type="Pfam" id="PF02517">
    <property type="entry name" value="Rce1-like"/>
    <property type="match status" value="1"/>
</dbReference>
<dbReference type="RefSeq" id="WP_259412970.1">
    <property type="nucleotide sequence ID" value="NZ_JANWGH010000001.1"/>
</dbReference>
<keyword evidence="3" id="KW-0482">Metalloprotease</keyword>
<keyword evidence="1" id="KW-0472">Membrane</keyword>
<feature type="transmembrane region" description="Helical" evidence="1">
    <location>
        <begin position="169"/>
        <end position="188"/>
    </location>
</feature>
<dbReference type="GO" id="GO:0008237">
    <property type="term" value="F:metallopeptidase activity"/>
    <property type="evidence" value="ECO:0007669"/>
    <property type="project" value="UniProtKB-KW"/>
</dbReference>
<reference evidence="3 4" key="1">
    <citation type="submission" date="2022-08" db="EMBL/GenBank/DDBJ databases">
        <title>Algoriphagus sp. CAU 1643 isolated from mud.</title>
        <authorList>
            <person name="Kim W."/>
        </authorList>
    </citation>
    <scope>NUCLEOTIDE SEQUENCE [LARGE SCALE GENOMIC DNA]</scope>
    <source>
        <strain evidence="3 4">CAU 1643</strain>
    </source>
</reference>